<dbReference type="InterPro" id="IPR012336">
    <property type="entry name" value="Thioredoxin-like_fold"/>
</dbReference>
<keyword evidence="6" id="KW-0812">Transmembrane</keyword>
<dbReference type="PANTHER" id="PTHR13887:SF14">
    <property type="entry name" value="DISULFIDE BOND FORMATION PROTEIN D"/>
    <property type="match status" value="1"/>
</dbReference>
<sequence length="263" mass="29368">MAKKAGIPLTSYVLMILLVCFSFFAGYFFFKSKNLEQKLTTGTQQGQAQPQAPQAVTVTLDQIKKLFNTDHIIFGDVKRKVLFVEISDPSCPYCHIAGGQNPELSETAGNFKYVSEGGAYTPPLPEIKKLVDEKKASYVFLYGNGHGNGRLASEALYCAYEKGKFWEVHDQLMTNTGYSLINDEVQNNRDQAQKLVDFVSAQIDPNFLTECLTSAKHEKKLERDEQIDATLGFAGTPHFFVNETAVNGAQDWNAFKELVDKLL</sequence>
<evidence type="ECO:0000256" key="1">
    <source>
        <dbReference type="ARBA" id="ARBA00005791"/>
    </source>
</evidence>
<feature type="domain" description="Thioredoxin" evidence="7">
    <location>
        <begin position="43"/>
        <end position="263"/>
    </location>
</feature>
<feature type="transmembrane region" description="Helical" evidence="6">
    <location>
        <begin position="12"/>
        <end position="30"/>
    </location>
</feature>
<evidence type="ECO:0000256" key="3">
    <source>
        <dbReference type="ARBA" id="ARBA00023002"/>
    </source>
</evidence>
<keyword evidence="3" id="KW-0560">Oxidoreductase</keyword>
<keyword evidence="2" id="KW-0732">Signal</keyword>
<evidence type="ECO:0000259" key="7">
    <source>
        <dbReference type="PROSITE" id="PS51352"/>
    </source>
</evidence>
<evidence type="ECO:0000313" key="9">
    <source>
        <dbReference type="Proteomes" id="UP000177208"/>
    </source>
</evidence>
<keyword evidence="6" id="KW-1133">Transmembrane helix</keyword>
<comment type="caution">
    <text evidence="8">The sequence shown here is derived from an EMBL/GenBank/DDBJ whole genome shotgun (WGS) entry which is preliminary data.</text>
</comment>
<dbReference type="Gene3D" id="3.40.30.10">
    <property type="entry name" value="Glutaredoxin"/>
    <property type="match status" value="1"/>
</dbReference>
<dbReference type="InterPro" id="IPR036249">
    <property type="entry name" value="Thioredoxin-like_sf"/>
</dbReference>
<dbReference type="PANTHER" id="PTHR13887">
    <property type="entry name" value="GLUTATHIONE S-TRANSFERASE KAPPA"/>
    <property type="match status" value="1"/>
</dbReference>
<keyword evidence="6" id="KW-0472">Membrane</keyword>
<dbReference type="PROSITE" id="PS51352">
    <property type="entry name" value="THIOREDOXIN_2"/>
    <property type="match status" value="1"/>
</dbReference>
<dbReference type="InterPro" id="IPR013766">
    <property type="entry name" value="Thioredoxin_domain"/>
</dbReference>
<keyword evidence="4" id="KW-1015">Disulfide bond</keyword>
<evidence type="ECO:0000256" key="4">
    <source>
        <dbReference type="ARBA" id="ARBA00023157"/>
    </source>
</evidence>
<evidence type="ECO:0000256" key="2">
    <source>
        <dbReference type="ARBA" id="ARBA00022729"/>
    </source>
</evidence>
<dbReference type="Pfam" id="PF13462">
    <property type="entry name" value="Thioredoxin_4"/>
    <property type="match status" value="1"/>
</dbReference>
<proteinExistence type="inferred from homology"/>
<protein>
    <recommendedName>
        <fullName evidence="7">Thioredoxin domain-containing protein</fullName>
    </recommendedName>
</protein>
<dbReference type="Proteomes" id="UP000177208">
    <property type="component" value="Unassembled WGS sequence"/>
</dbReference>
<evidence type="ECO:0000256" key="5">
    <source>
        <dbReference type="ARBA" id="ARBA00023284"/>
    </source>
</evidence>
<gene>
    <name evidence="8" type="ORF">A2774_03695</name>
</gene>
<organism evidence="8 9">
    <name type="scientific">Candidatus Roizmanbacteria bacterium RIFCSPHIGHO2_01_FULL_39_12c</name>
    <dbReference type="NCBI Taxonomy" id="1802031"/>
    <lineage>
        <taxon>Bacteria</taxon>
        <taxon>Candidatus Roizmaniibacteriota</taxon>
    </lineage>
</organism>
<name>A0A1F7GE69_9BACT</name>
<accession>A0A1F7GE69</accession>
<evidence type="ECO:0000313" key="8">
    <source>
        <dbReference type="EMBL" id="OGK17281.1"/>
    </source>
</evidence>
<dbReference type="GO" id="GO:0016491">
    <property type="term" value="F:oxidoreductase activity"/>
    <property type="evidence" value="ECO:0007669"/>
    <property type="project" value="UniProtKB-KW"/>
</dbReference>
<comment type="similarity">
    <text evidence="1">Belongs to the thioredoxin family. DsbA subfamily.</text>
</comment>
<reference evidence="8 9" key="1">
    <citation type="journal article" date="2016" name="Nat. Commun.">
        <title>Thousands of microbial genomes shed light on interconnected biogeochemical processes in an aquifer system.</title>
        <authorList>
            <person name="Anantharaman K."/>
            <person name="Brown C.T."/>
            <person name="Hug L.A."/>
            <person name="Sharon I."/>
            <person name="Castelle C.J."/>
            <person name="Probst A.J."/>
            <person name="Thomas B.C."/>
            <person name="Singh A."/>
            <person name="Wilkins M.J."/>
            <person name="Karaoz U."/>
            <person name="Brodie E.L."/>
            <person name="Williams K.H."/>
            <person name="Hubbard S.S."/>
            <person name="Banfield J.F."/>
        </authorList>
    </citation>
    <scope>NUCLEOTIDE SEQUENCE [LARGE SCALE GENOMIC DNA]</scope>
</reference>
<dbReference type="EMBL" id="MFZG01000009">
    <property type="protein sequence ID" value="OGK17281.1"/>
    <property type="molecule type" value="Genomic_DNA"/>
</dbReference>
<dbReference type="AlphaFoldDB" id="A0A1F7GE69"/>
<dbReference type="SUPFAM" id="SSF52833">
    <property type="entry name" value="Thioredoxin-like"/>
    <property type="match status" value="1"/>
</dbReference>
<evidence type="ECO:0000256" key="6">
    <source>
        <dbReference type="SAM" id="Phobius"/>
    </source>
</evidence>
<keyword evidence="5" id="KW-0676">Redox-active center</keyword>